<evidence type="ECO:0008006" key="6">
    <source>
        <dbReference type="Google" id="ProtNLM"/>
    </source>
</evidence>
<dbReference type="InterPro" id="IPR014867">
    <property type="entry name" value="Spore_coat_CotH_CotH2/3/7"/>
</dbReference>
<dbReference type="SMART" id="SM00369">
    <property type="entry name" value="LRR_TYP"/>
    <property type="match status" value="3"/>
</dbReference>
<gene>
    <name evidence="4" type="ORF">BCR32DRAFT_294925</name>
</gene>
<dbReference type="SUPFAM" id="SSF52058">
    <property type="entry name" value="L domain-like"/>
    <property type="match status" value="1"/>
</dbReference>
<feature type="chain" id="PRO_5012982755" description="L domain-like protein" evidence="3">
    <location>
        <begin position="19"/>
        <end position="550"/>
    </location>
</feature>
<dbReference type="InterPro" id="IPR032675">
    <property type="entry name" value="LRR_dom_sf"/>
</dbReference>
<dbReference type="InterPro" id="IPR050216">
    <property type="entry name" value="LRR_domain-containing"/>
</dbReference>
<protein>
    <recommendedName>
        <fullName evidence="6">L domain-like protein</fullName>
    </recommendedName>
</protein>
<keyword evidence="3" id="KW-0732">Signal</keyword>
<keyword evidence="1" id="KW-0433">Leucine-rich repeat</keyword>
<dbReference type="AlphaFoldDB" id="A0A1Y1WZW4"/>
<keyword evidence="5" id="KW-1185">Reference proteome</keyword>
<keyword evidence="2" id="KW-0677">Repeat</keyword>
<dbReference type="EMBL" id="MCFG01000203">
    <property type="protein sequence ID" value="ORX78634.1"/>
    <property type="molecule type" value="Genomic_DNA"/>
</dbReference>
<reference evidence="4 5" key="1">
    <citation type="submission" date="2016-08" db="EMBL/GenBank/DDBJ databases">
        <title>A Parts List for Fungal Cellulosomes Revealed by Comparative Genomics.</title>
        <authorList>
            <consortium name="DOE Joint Genome Institute"/>
            <person name="Haitjema C.H."/>
            <person name="Gilmore S.P."/>
            <person name="Henske J.K."/>
            <person name="Solomon K.V."/>
            <person name="De Groot R."/>
            <person name="Kuo A."/>
            <person name="Mondo S.J."/>
            <person name="Salamov A.A."/>
            <person name="Labutti K."/>
            <person name="Zhao Z."/>
            <person name="Chiniquy J."/>
            <person name="Barry K."/>
            <person name="Brewer H.M."/>
            <person name="Purvine S.O."/>
            <person name="Wright A.T."/>
            <person name="Boxma B."/>
            <person name="Van Alen T."/>
            <person name="Hackstein J.H."/>
            <person name="Baker S.E."/>
            <person name="Grigoriev I.V."/>
            <person name="O'Malley M.A."/>
        </authorList>
    </citation>
    <scope>NUCLEOTIDE SEQUENCE [LARGE SCALE GENOMIC DNA]</scope>
    <source>
        <strain evidence="4 5">S4</strain>
    </source>
</reference>
<dbReference type="InterPro" id="IPR001611">
    <property type="entry name" value="Leu-rich_rpt"/>
</dbReference>
<dbReference type="InterPro" id="IPR003591">
    <property type="entry name" value="Leu-rich_rpt_typical-subtyp"/>
</dbReference>
<dbReference type="Pfam" id="PF13855">
    <property type="entry name" value="LRR_8"/>
    <property type="match status" value="1"/>
</dbReference>
<evidence type="ECO:0000256" key="1">
    <source>
        <dbReference type="ARBA" id="ARBA00022614"/>
    </source>
</evidence>
<organism evidence="4 5">
    <name type="scientific">Anaeromyces robustus</name>
    <dbReference type="NCBI Taxonomy" id="1754192"/>
    <lineage>
        <taxon>Eukaryota</taxon>
        <taxon>Fungi</taxon>
        <taxon>Fungi incertae sedis</taxon>
        <taxon>Chytridiomycota</taxon>
        <taxon>Chytridiomycota incertae sedis</taxon>
        <taxon>Neocallimastigomycetes</taxon>
        <taxon>Neocallimastigales</taxon>
        <taxon>Neocallimastigaceae</taxon>
        <taxon>Anaeromyces</taxon>
    </lineage>
</organism>
<dbReference type="PROSITE" id="PS51450">
    <property type="entry name" value="LRR"/>
    <property type="match status" value="2"/>
</dbReference>
<feature type="signal peptide" evidence="3">
    <location>
        <begin position="1"/>
        <end position="18"/>
    </location>
</feature>
<evidence type="ECO:0000256" key="3">
    <source>
        <dbReference type="SAM" id="SignalP"/>
    </source>
</evidence>
<reference evidence="4 5" key="2">
    <citation type="submission" date="2016-08" db="EMBL/GenBank/DDBJ databases">
        <title>Pervasive Adenine N6-methylation of Active Genes in Fungi.</title>
        <authorList>
            <consortium name="DOE Joint Genome Institute"/>
            <person name="Mondo S.J."/>
            <person name="Dannebaum R.O."/>
            <person name="Kuo R.C."/>
            <person name="Labutti K."/>
            <person name="Haridas S."/>
            <person name="Kuo A."/>
            <person name="Salamov A."/>
            <person name="Ahrendt S.R."/>
            <person name="Lipzen A."/>
            <person name="Sullivan W."/>
            <person name="Andreopoulos W.B."/>
            <person name="Clum A."/>
            <person name="Lindquist E."/>
            <person name="Daum C."/>
            <person name="Ramamoorthy G.K."/>
            <person name="Gryganskyi A."/>
            <person name="Culley D."/>
            <person name="Magnuson J.K."/>
            <person name="James T.Y."/>
            <person name="O'Malley M.A."/>
            <person name="Stajich J.E."/>
            <person name="Spatafora J.W."/>
            <person name="Visel A."/>
            <person name="Grigoriev I.V."/>
        </authorList>
    </citation>
    <scope>NUCLEOTIDE SEQUENCE [LARGE SCALE GENOMIC DNA]</scope>
    <source>
        <strain evidence="4 5">S4</strain>
    </source>
</reference>
<evidence type="ECO:0000313" key="4">
    <source>
        <dbReference type="EMBL" id="ORX78634.1"/>
    </source>
</evidence>
<comment type="caution">
    <text evidence="4">The sequence shown here is derived from an EMBL/GenBank/DDBJ whole genome shotgun (WGS) entry which is preliminary data.</text>
</comment>
<sequence length="550" mass="64134">MNIKNLLVILSSITLAASLNCEELKKKICSSCNGDNYQCKTDENNKIYSLSINNQNFSNGIPETIFSVTSLKELNLVNNTITSVPQKIEKFKKLIKLDISTNKLRNLPKNIEKLNNLKNLTLDNNCLESIPNFIDQRKIEVTFENNSIDKCVTLPVLRVETPDRVEITSKENWITNTTISISNAKNEEWNFKAVKTSIRGRGNTTWQKPKKPYAFKLDIEQSIMGMLPHKRWVLIANYLDNTFMRNDMAFYLSQQLEMDYTVHGDFVILIMNGKYQGLYWLGEAIKVDKNRVNINNGSMDMTDNEDKDYLIEMDTYFDEPVQFKSSIRQMPYSIKNNDYMIDENETMTTGGKARLERFQKKITELEKLLYPNYKKVLHLNFCSAPDESYTKILDIDSWAKFWLINEIMSNTEMKHPKSCYFTYDSSTNLIKAGPVWDFDWASLYKSPICTLKDTIYYNALFKSPTFVKHLKTIWNQYYQNISRDIENQIEFLRNKISTETEYDTLLWGKHNDPTIIPSTLLRKDFDAYVDFLKSTILNKLSVVNNTVKKL</sequence>
<evidence type="ECO:0000256" key="2">
    <source>
        <dbReference type="ARBA" id="ARBA00022737"/>
    </source>
</evidence>
<dbReference type="GO" id="GO:0005737">
    <property type="term" value="C:cytoplasm"/>
    <property type="evidence" value="ECO:0007669"/>
    <property type="project" value="TreeGrafter"/>
</dbReference>
<dbReference type="Proteomes" id="UP000193944">
    <property type="component" value="Unassembled WGS sequence"/>
</dbReference>
<name>A0A1Y1WZW4_9FUNG</name>
<evidence type="ECO:0000313" key="5">
    <source>
        <dbReference type="Proteomes" id="UP000193944"/>
    </source>
</evidence>
<dbReference type="PANTHER" id="PTHR48051">
    <property type="match status" value="1"/>
</dbReference>
<dbReference type="STRING" id="1754192.A0A1Y1WZW4"/>
<accession>A0A1Y1WZW4</accession>
<dbReference type="Gene3D" id="3.80.10.10">
    <property type="entry name" value="Ribonuclease Inhibitor"/>
    <property type="match status" value="1"/>
</dbReference>
<dbReference type="Pfam" id="PF08757">
    <property type="entry name" value="CotH"/>
    <property type="match status" value="1"/>
</dbReference>
<proteinExistence type="predicted"/>
<dbReference type="OrthoDB" id="5647149at2759"/>
<dbReference type="PANTHER" id="PTHR48051:SF1">
    <property type="entry name" value="RAS SUPPRESSOR PROTEIN 1"/>
    <property type="match status" value="1"/>
</dbReference>